<comment type="caution">
    <text evidence="1">The sequence shown here is derived from an EMBL/GenBank/DDBJ whole genome shotgun (WGS) entry which is preliminary data.</text>
</comment>
<protein>
    <submittedName>
        <fullName evidence="1">Uncharacterized protein</fullName>
    </submittedName>
</protein>
<evidence type="ECO:0000313" key="1">
    <source>
        <dbReference type="EMBL" id="KAA6366838.1"/>
    </source>
</evidence>
<dbReference type="AlphaFoldDB" id="A0A5J4U8Z8"/>
<dbReference type="OrthoDB" id="329835at2759"/>
<dbReference type="InterPro" id="IPR029063">
    <property type="entry name" value="SAM-dependent_MTases_sf"/>
</dbReference>
<accession>A0A5J4U8Z8</accession>
<dbReference type="SUPFAM" id="SSF53335">
    <property type="entry name" value="S-adenosyl-L-methionine-dependent methyltransferases"/>
    <property type="match status" value="1"/>
</dbReference>
<feature type="non-terminal residue" evidence="1">
    <location>
        <position position="278"/>
    </location>
</feature>
<sequence>MLKPGGVLILLEALSGCKRLDVVFGLTKGWWALKDTNLRRHPLLTPDKWNKVLTDSGYADVKIFYNWNENKQETNKAEGRMGVIDAQTPSITLDEEQNAKQKAKQLQKDLTEKLLQTSPLSTSVVFVEEEGICGNVLISRLLREGHSVIGVWNNYQNGFDKINNETGLQQLINISNQKAQKTQFEQTIVNEGDVLFEEEIKLLSQRFIAITIESPFSSKDEYNQKWDSIDKVGLPSVISIINLWSLDIPHVRKTQQDVERSFAINTFHLYILFILLKM</sequence>
<dbReference type="Proteomes" id="UP000324800">
    <property type="component" value="Unassembled WGS sequence"/>
</dbReference>
<name>A0A5J4U8Z8_9EUKA</name>
<dbReference type="Gene3D" id="3.40.50.150">
    <property type="entry name" value="Vaccinia Virus protein VP39"/>
    <property type="match status" value="1"/>
</dbReference>
<dbReference type="EMBL" id="SNRW01018962">
    <property type="protein sequence ID" value="KAA6366838.1"/>
    <property type="molecule type" value="Genomic_DNA"/>
</dbReference>
<organism evidence="1 2">
    <name type="scientific">Streblomastix strix</name>
    <dbReference type="NCBI Taxonomy" id="222440"/>
    <lineage>
        <taxon>Eukaryota</taxon>
        <taxon>Metamonada</taxon>
        <taxon>Preaxostyla</taxon>
        <taxon>Oxymonadida</taxon>
        <taxon>Streblomastigidae</taxon>
        <taxon>Streblomastix</taxon>
    </lineage>
</organism>
<reference evidence="1 2" key="1">
    <citation type="submission" date="2019-03" db="EMBL/GenBank/DDBJ databases">
        <title>Single cell metagenomics reveals metabolic interactions within the superorganism composed of flagellate Streblomastix strix and complex community of Bacteroidetes bacteria on its surface.</title>
        <authorList>
            <person name="Treitli S.C."/>
            <person name="Kolisko M."/>
            <person name="Husnik F."/>
            <person name="Keeling P."/>
            <person name="Hampl V."/>
        </authorList>
    </citation>
    <scope>NUCLEOTIDE SEQUENCE [LARGE SCALE GENOMIC DNA]</scope>
    <source>
        <strain evidence="1">ST1C</strain>
    </source>
</reference>
<gene>
    <name evidence="1" type="ORF">EZS28_037636</name>
</gene>
<proteinExistence type="predicted"/>
<evidence type="ECO:0000313" key="2">
    <source>
        <dbReference type="Proteomes" id="UP000324800"/>
    </source>
</evidence>